<dbReference type="Gene3D" id="3.30.360.10">
    <property type="entry name" value="Dihydrodipicolinate Reductase, domain 2"/>
    <property type="match status" value="1"/>
</dbReference>
<evidence type="ECO:0000313" key="6">
    <source>
        <dbReference type="Proteomes" id="UP000469185"/>
    </source>
</evidence>
<gene>
    <name evidence="5" type="ORF">G1H11_13010</name>
</gene>
<protein>
    <submittedName>
        <fullName evidence="5">Gfo/Idh/MocA family oxidoreductase</fullName>
    </submittedName>
</protein>
<organism evidence="5 6">
    <name type="scientific">Phytoactinopolyspora alkaliphila</name>
    <dbReference type="NCBI Taxonomy" id="1783498"/>
    <lineage>
        <taxon>Bacteria</taxon>
        <taxon>Bacillati</taxon>
        <taxon>Actinomycetota</taxon>
        <taxon>Actinomycetes</taxon>
        <taxon>Jiangellales</taxon>
        <taxon>Jiangellaceae</taxon>
        <taxon>Phytoactinopolyspora</taxon>
    </lineage>
</organism>
<dbReference type="GO" id="GO:0016491">
    <property type="term" value="F:oxidoreductase activity"/>
    <property type="evidence" value="ECO:0007669"/>
    <property type="project" value="UniProtKB-KW"/>
</dbReference>
<dbReference type="InterPro" id="IPR000683">
    <property type="entry name" value="Gfo/Idh/MocA-like_OxRdtase_N"/>
</dbReference>
<dbReference type="GO" id="GO:0000166">
    <property type="term" value="F:nucleotide binding"/>
    <property type="evidence" value="ECO:0007669"/>
    <property type="project" value="InterPro"/>
</dbReference>
<evidence type="ECO:0000259" key="3">
    <source>
        <dbReference type="Pfam" id="PF01408"/>
    </source>
</evidence>
<feature type="compositionally biased region" description="Basic residues" evidence="2">
    <location>
        <begin position="11"/>
        <end position="33"/>
    </location>
</feature>
<keyword evidence="6" id="KW-1185">Reference proteome</keyword>
<dbReference type="SUPFAM" id="SSF55347">
    <property type="entry name" value="Glyceraldehyde-3-phosphate dehydrogenase-like, C-terminal domain"/>
    <property type="match status" value="1"/>
</dbReference>
<dbReference type="InterPro" id="IPR055170">
    <property type="entry name" value="GFO_IDH_MocA-like_dom"/>
</dbReference>
<keyword evidence="1" id="KW-0560">Oxidoreductase</keyword>
<dbReference type="Gene3D" id="3.40.50.720">
    <property type="entry name" value="NAD(P)-binding Rossmann-like Domain"/>
    <property type="match status" value="1"/>
</dbReference>
<evidence type="ECO:0000256" key="2">
    <source>
        <dbReference type="SAM" id="MobiDB-lite"/>
    </source>
</evidence>
<evidence type="ECO:0000259" key="4">
    <source>
        <dbReference type="Pfam" id="PF22725"/>
    </source>
</evidence>
<feature type="region of interest" description="Disordered" evidence="2">
    <location>
        <begin position="1"/>
        <end position="39"/>
    </location>
</feature>
<dbReference type="AlphaFoldDB" id="A0A6N9YME3"/>
<accession>A0A6N9YME3</accession>
<evidence type="ECO:0000256" key="1">
    <source>
        <dbReference type="ARBA" id="ARBA00023002"/>
    </source>
</evidence>
<feature type="domain" description="GFO/IDH/MocA-like oxidoreductase" evidence="4">
    <location>
        <begin position="168"/>
        <end position="301"/>
    </location>
</feature>
<dbReference type="Pfam" id="PF01408">
    <property type="entry name" value="GFO_IDH_MocA"/>
    <property type="match status" value="1"/>
</dbReference>
<sequence>MDPALGGGQGVRRHAGAQRRRPGGHQCPHHHRERSPVGKPLDVGIVGLGNISAQYMTTLADLPQLRLVAVADLAHHRAEEVAAARGGVQALDVDQLIAHPAVDVVLNLTVPAAHAEIALQAIAAGKDVYGEKPLAATTAEGTKVVEAALAAGVRVGCAPDTVLGTGTQTARRAIDDGVIGRPVAATATMTTPGHEAWHPNPDFYYQPGGGPLLDMGPYYVTALVTLLGPVADVVGAASHTRASRVIGRGPRAGESIPVAVDSHVTGILRHASGALSTLVMSFDGAKTRAAPIEVHGEEASLTVPDPNQFDGDVLIHRPAHDWELLPPSAGYLDGGRGIGLADLALTPTGREPRANATLALHVLDVMESILRSAEQGAWAAVGTTAERPAPVPLSALTG</sequence>
<dbReference type="InterPro" id="IPR036291">
    <property type="entry name" value="NAD(P)-bd_dom_sf"/>
</dbReference>
<dbReference type="Proteomes" id="UP000469185">
    <property type="component" value="Unassembled WGS sequence"/>
</dbReference>
<feature type="compositionally biased region" description="Gly residues" evidence="2">
    <location>
        <begin position="1"/>
        <end position="10"/>
    </location>
</feature>
<comment type="caution">
    <text evidence="5">The sequence shown here is derived from an EMBL/GenBank/DDBJ whole genome shotgun (WGS) entry which is preliminary data.</text>
</comment>
<evidence type="ECO:0000313" key="5">
    <source>
        <dbReference type="EMBL" id="NED96231.1"/>
    </source>
</evidence>
<dbReference type="PANTHER" id="PTHR43818:SF11">
    <property type="entry name" value="BCDNA.GH03377"/>
    <property type="match status" value="1"/>
</dbReference>
<dbReference type="PANTHER" id="PTHR43818">
    <property type="entry name" value="BCDNA.GH03377"/>
    <property type="match status" value="1"/>
</dbReference>
<feature type="domain" description="Gfo/Idh/MocA-like oxidoreductase N-terminal" evidence="3">
    <location>
        <begin position="42"/>
        <end position="156"/>
    </location>
</feature>
<dbReference type="Pfam" id="PF22725">
    <property type="entry name" value="GFO_IDH_MocA_C3"/>
    <property type="match status" value="1"/>
</dbReference>
<reference evidence="5 6" key="1">
    <citation type="submission" date="2020-02" db="EMBL/GenBank/DDBJ databases">
        <authorList>
            <person name="Li X.-J."/>
            <person name="Feng X.-M."/>
        </authorList>
    </citation>
    <scope>NUCLEOTIDE SEQUENCE [LARGE SCALE GENOMIC DNA]</scope>
    <source>
        <strain evidence="5 6">CGMCC 4.7225</strain>
    </source>
</reference>
<dbReference type="EMBL" id="JAAGOB010000006">
    <property type="protein sequence ID" value="NED96231.1"/>
    <property type="molecule type" value="Genomic_DNA"/>
</dbReference>
<proteinExistence type="predicted"/>
<dbReference type="SUPFAM" id="SSF51735">
    <property type="entry name" value="NAD(P)-binding Rossmann-fold domains"/>
    <property type="match status" value="1"/>
</dbReference>
<dbReference type="InterPro" id="IPR050463">
    <property type="entry name" value="Gfo/Idh/MocA_oxidrdct_glycsds"/>
</dbReference>
<name>A0A6N9YME3_9ACTN</name>